<dbReference type="InterPro" id="IPR046675">
    <property type="entry name" value="DUF6545"/>
</dbReference>
<reference evidence="4 5" key="1">
    <citation type="submission" date="2021-01" db="EMBL/GenBank/DDBJ databases">
        <title>Whole genome shotgun sequence of Verrucosispora lutea NBRC 106530.</title>
        <authorList>
            <person name="Komaki H."/>
            <person name="Tamura T."/>
        </authorList>
    </citation>
    <scope>NUCLEOTIDE SEQUENCE [LARGE SCALE GENOMIC DNA]</scope>
    <source>
        <strain evidence="4 5">NBRC 106530</strain>
    </source>
</reference>
<organism evidence="4 5">
    <name type="scientific">Micromonospora lutea</name>
    <dbReference type="NCBI Taxonomy" id="419825"/>
    <lineage>
        <taxon>Bacteria</taxon>
        <taxon>Bacillati</taxon>
        <taxon>Actinomycetota</taxon>
        <taxon>Actinomycetes</taxon>
        <taxon>Micromonosporales</taxon>
        <taxon>Micromonosporaceae</taxon>
        <taxon>Micromonospora</taxon>
    </lineage>
</organism>
<gene>
    <name evidence="4" type="ORF">Vlu01_25980</name>
</gene>
<evidence type="ECO:0000313" key="5">
    <source>
        <dbReference type="Proteomes" id="UP000643165"/>
    </source>
</evidence>
<keyword evidence="2" id="KW-1133">Transmembrane helix</keyword>
<dbReference type="InterPro" id="IPR050039">
    <property type="entry name" value="MAB_1171c-like"/>
</dbReference>
<evidence type="ECO:0000259" key="3">
    <source>
        <dbReference type="Pfam" id="PF20182"/>
    </source>
</evidence>
<name>A0ABQ4IVL5_9ACTN</name>
<evidence type="ECO:0000256" key="2">
    <source>
        <dbReference type="SAM" id="Phobius"/>
    </source>
</evidence>
<feature type="transmembrane region" description="Helical" evidence="2">
    <location>
        <begin position="221"/>
        <end position="241"/>
    </location>
</feature>
<feature type="region of interest" description="Disordered" evidence="1">
    <location>
        <begin position="347"/>
        <end position="367"/>
    </location>
</feature>
<sequence>MLVAIGHVVAALVAVAALIVKLGALVRDPKDQKIWASVGICLGCGLAVTLGWAPVHSFIDQISGVPNLAKLAEHGSALLAATAIQFLFLHLGDPLKARRQIRRRLVLLAVVFTVMATMFWAADFPASEPLHFAERYGDLPEVGVYMLAFLLYLAVSVADILRMSLGYARYAGTRLKVVMRLLSGGAGFGGAYVGHKAFFIALKLAGLSAPWPEPVASQTLVSLSVSLTCSSFVLATVWKAVDGLRAWPRRSEAYRQLHALWFLLYQAVPTIALHPPRRPHRARGAAWGLGQRLYRRCVEIGDGLQAIGPLDPRLKAVARHRAVEAGWDLERAVAAGEAAAILSAVHRQRQGPPVHPEEDPGLEQRPPMIERVDVDADARRLGMISAALREPFVRQAAAEAVDVG</sequence>
<feature type="transmembrane region" description="Helical" evidence="2">
    <location>
        <begin position="75"/>
        <end position="92"/>
    </location>
</feature>
<dbReference type="NCBIfam" id="NF042915">
    <property type="entry name" value="MAB_1171c_fam"/>
    <property type="match status" value="1"/>
</dbReference>
<feature type="transmembrane region" description="Helical" evidence="2">
    <location>
        <begin position="142"/>
        <end position="161"/>
    </location>
</feature>
<evidence type="ECO:0000256" key="1">
    <source>
        <dbReference type="SAM" id="MobiDB-lite"/>
    </source>
</evidence>
<feature type="transmembrane region" description="Helical" evidence="2">
    <location>
        <begin position="181"/>
        <end position="201"/>
    </location>
</feature>
<feature type="transmembrane region" description="Helical" evidence="2">
    <location>
        <begin position="34"/>
        <end position="55"/>
    </location>
</feature>
<protein>
    <recommendedName>
        <fullName evidence="3">DUF6545 domain-containing protein</fullName>
    </recommendedName>
</protein>
<comment type="caution">
    <text evidence="4">The sequence shown here is derived from an EMBL/GenBank/DDBJ whole genome shotgun (WGS) entry which is preliminary data.</text>
</comment>
<proteinExistence type="predicted"/>
<dbReference type="Proteomes" id="UP000643165">
    <property type="component" value="Unassembled WGS sequence"/>
</dbReference>
<accession>A0ABQ4IVL5</accession>
<keyword evidence="2" id="KW-0812">Transmembrane</keyword>
<evidence type="ECO:0000313" key="4">
    <source>
        <dbReference type="EMBL" id="GIJ21974.1"/>
    </source>
</evidence>
<feature type="transmembrane region" description="Helical" evidence="2">
    <location>
        <begin position="6"/>
        <end position="27"/>
    </location>
</feature>
<dbReference type="EMBL" id="BOPB01000012">
    <property type="protein sequence ID" value="GIJ21974.1"/>
    <property type="molecule type" value="Genomic_DNA"/>
</dbReference>
<keyword evidence="2" id="KW-0472">Membrane</keyword>
<feature type="domain" description="DUF6545" evidence="3">
    <location>
        <begin position="246"/>
        <end position="389"/>
    </location>
</feature>
<feature type="transmembrane region" description="Helical" evidence="2">
    <location>
        <begin position="104"/>
        <end position="122"/>
    </location>
</feature>
<keyword evidence="5" id="KW-1185">Reference proteome</keyword>
<dbReference type="Pfam" id="PF20182">
    <property type="entry name" value="DUF6545"/>
    <property type="match status" value="1"/>
</dbReference>